<gene>
    <name evidence="1" type="ORF">DFP87_104122</name>
</gene>
<dbReference type="GeneID" id="99730025"/>
<dbReference type="Proteomes" id="UP000252124">
    <property type="component" value="Unassembled WGS sequence"/>
</dbReference>
<dbReference type="RefSeq" id="WP_088589168.1">
    <property type="nucleotide sequence ID" value="NZ_CADIJU010000002.1"/>
</dbReference>
<organism evidence="1 2">
    <name type="scientific">Achromobacter marplatensis</name>
    <dbReference type="NCBI Taxonomy" id="470868"/>
    <lineage>
        <taxon>Bacteria</taxon>
        <taxon>Pseudomonadati</taxon>
        <taxon>Pseudomonadota</taxon>
        <taxon>Betaproteobacteria</taxon>
        <taxon>Burkholderiales</taxon>
        <taxon>Alcaligenaceae</taxon>
        <taxon>Achromobacter</taxon>
    </lineage>
</organism>
<proteinExistence type="predicted"/>
<accession>A0ABX9G9E5</accession>
<protein>
    <submittedName>
        <fullName evidence="1">Uncharacterized protein</fullName>
    </submittedName>
</protein>
<reference evidence="1 2" key="1">
    <citation type="submission" date="2018-06" db="EMBL/GenBank/DDBJ databases">
        <title>Genomic Encyclopedia of Type Strains, Phase III (KMG-III): the genomes of soil and plant-associated and newly described type strains.</title>
        <authorList>
            <person name="Whitman W."/>
        </authorList>
    </citation>
    <scope>NUCLEOTIDE SEQUENCE [LARGE SCALE GENOMIC DNA]</scope>
    <source>
        <strain evidence="1 2">CECT 7342</strain>
    </source>
</reference>
<dbReference type="EMBL" id="QNRM01000004">
    <property type="protein sequence ID" value="RBP19787.1"/>
    <property type="molecule type" value="Genomic_DNA"/>
</dbReference>
<keyword evidence="2" id="KW-1185">Reference proteome</keyword>
<evidence type="ECO:0000313" key="2">
    <source>
        <dbReference type="Proteomes" id="UP000252124"/>
    </source>
</evidence>
<comment type="caution">
    <text evidence="1">The sequence shown here is derived from an EMBL/GenBank/DDBJ whole genome shotgun (WGS) entry which is preliminary data.</text>
</comment>
<sequence>MNLAPNSTLVAASSALEDIRETSLRLRALLDMMTGNGYAIFEELDGDLRESLIAQAFFLAAEINDKSGAAIAAVNGGQA</sequence>
<evidence type="ECO:0000313" key="1">
    <source>
        <dbReference type="EMBL" id="RBP19787.1"/>
    </source>
</evidence>
<name>A0ABX9G9E5_9BURK</name>